<dbReference type="PANTHER" id="PTHR43130:SF15">
    <property type="entry name" value="THIJ_PFPI FAMILY PROTEIN (AFU_ORTHOLOGUE AFUA_5G14240)"/>
    <property type="match status" value="1"/>
</dbReference>
<sequence length="282" mass="30942">MRLSTLQFLTFLTITNLPTCTPSTNPTPNPTQRQLQNRSKTFSIGIVLFPGYEPLDVIGPFEIFQSLSTYYPMTISFIASTTGPIPSRPPPIILSPGQPPTTTDHIISMSLLATHTFSTAPKLDILLIPGGLGNMALVQQNDTTIESFITSRYGRLKYLLSVCSGSVVLARSGVLKRKKATTNKGHWRWITQFGEGIRWVPSARWTRDGKIWTSSGVAAGMDMTYAFLEMLYGAQGGLTNVMNGIEYAPHTDPDWDPFSVVWNVPGADPQGSVESCVKPIGW</sequence>
<evidence type="ECO:0000256" key="1">
    <source>
        <dbReference type="SAM" id="SignalP"/>
    </source>
</evidence>
<dbReference type="InterPro" id="IPR002818">
    <property type="entry name" value="DJ-1/PfpI"/>
</dbReference>
<evidence type="ECO:0000259" key="2">
    <source>
        <dbReference type="Pfam" id="PF01965"/>
    </source>
</evidence>
<dbReference type="CDD" id="cd03139">
    <property type="entry name" value="GATase1_PfpI_2"/>
    <property type="match status" value="1"/>
</dbReference>
<keyword evidence="4" id="KW-1185">Reference proteome</keyword>
<feature type="chain" id="PRO_5042908399" description="DJ-1/PfpI domain-containing protein" evidence="1">
    <location>
        <begin position="24"/>
        <end position="282"/>
    </location>
</feature>
<gene>
    <name evidence="3" type="ORF">TWF718_005276</name>
</gene>
<feature type="domain" description="DJ-1/PfpI" evidence="2">
    <location>
        <begin position="44"/>
        <end position="229"/>
    </location>
</feature>
<feature type="signal peptide" evidence="1">
    <location>
        <begin position="1"/>
        <end position="23"/>
    </location>
</feature>
<proteinExistence type="predicted"/>
<name>A0AAN8N021_9PEZI</name>
<evidence type="ECO:0000313" key="4">
    <source>
        <dbReference type="Proteomes" id="UP001313282"/>
    </source>
</evidence>
<dbReference type="Gene3D" id="3.40.50.880">
    <property type="match status" value="1"/>
</dbReference>
<dbReference type="Proteomes" id="UP001313282">
    <property type="component" value="Unassembled WGS sequence"/>
</dbReference>
<dbReference type="SUPFAM" id="SSF52317">
    <property type="entry name" value="Class I glutamine amidotransferase-like"/>
    <property type="match status" value="1"/>
</dbReference>
<evidence type="ECO:0000313" key="3">
    <source>
        <dbReference type="EMBL" id="KAK6347435.1"/>
    </source>
</evidence>
<reference evidence="3 4" key="1">
    <citation type="submission" date="2019-10" db="EMBL/GenBank/DDBJ databases">
        <authorList>
            <person name="Palmer J.M."/>
        </authorList>
    </citation>
    <scope>NUCLEOTIDE SEQUENCE [LARGE SCALE GENOMIC DNA]</scope>
    <source>
        <strain evidence="3 4">TWF718</strain>
    </source>
</reference>
<dbReference type="EMBL" id="JAVHNR010000003">
    <property type="protein sequence ID" value="KAK6347435.1"/>
    <property type="molecule type" value="Genomic_DNA"/>
</dbReference>
<comment type="caution">
    <text evidence="3">The sequence shown here is derived from an EMBL/GenBank/DDBJ whole genome shotgun (WGS) entry which is preliminary data.</text>
</comment>
<organism evidence="3 4">
    <name type="scientific">Orbilia javanica</name>
    <dbReference type="NCBI Taxonomy" id="47235"/>
    <lineage>
        <taxon>Eukaryota</taxon>
        <taxon>Fungi</taxon>
        <taxon>Dikarya</taxon>
        <taxon>Ascomycota</taxon>
        <taxon>Pezizomycotina</taxon>
        <taxon>Orbiliomycetes</taxon>
        <taxon>Orbiliales</taxon>
        <taxon>Orbiliaceae</taxon>
        <taxon>Orbilia</taxon>
    </lineage>
</organism>
<dbReference type="Pfam" id="PF01965">
    <property type="entry name" value="DJ-1_PfpI"/>
    <property type="match status" value="1"/>
</dbReference>
<dbReference type="AlphaFoldDB" id="A0AAN8N021"/>
<protein>
    <recommendedName>
        <fullName evidence="2">DJ-1/PfpI domain-containing protein</fullName>
    </recommendedName>
</protein>
<dbReference type="InterPro" id="IPR052158">
    <property type="entry name" value="INH-QAR"/>
</dbReference>
<dbReference type="InterPro" id="IPR029062">
    <property type="entry name" value="Class_I_gatase-like"/>
</dbReference>
<keyword evidence="1" id="KW-0732">Signal</keyword>
<dbReference type="PANTHER" id="PTHR43130">
    <property type="entry name" value="ARAC-FAMILY TRANSCRIPTIONAL REGULATOR"/>
    <property type="match status" value="1"/>
</dbReference>
<accession>A0AAN8N021</accession>